<protein>
    <recommendedName>
        <fullName evidence="10">Coatomer subunit beta</fullName>
    </recommendedName>
    <alternativeName>
        <fullName evidence="10">Beta-coat protein</fullName>
    </alternativeName>
</protein>
<evidence type="ECO:0000259" key="13">
    <source>
        <dbReference type="Pfam" id="PF14806"/>
    </source>
</evidence>
<organism evidence="14 15">
    <name type="scientific">Prymnesium parvum</name>
    <name type="common">Toxic golden alga</name>
    <dbReference type="NCBI Taxonomy" id="97485"/>
    <lineage>
        <taxon>Eukaryota</taxon>
        <taxon>Haptista</taxon>
        <taxon>Haptophyta</taxon>
        <taxon>Prymnesiophyceae</taxon>
        <taxon>Prymnesiales</taxon>
        <taxon>Prymnesiaceae</taxon>
        <taxon>Prymnesium</taxon>
    </lineage>
</organism>
<dbReference type="Pfam" id="PF14806">
    <property type="entry name" value="Coatomer_b_Cpla"/>
    <property type="match status" value="1"/>
</dbReference>
<feature type="domain" description="Coatomer beta subunit appendage platform" evidence="13">
    <location>
        <begin position="801"/>
        <end position="928"/>
    </location>
</feature>
<keyword evidence="4" id="KW-0677">Repeat</keyword>
<keyword evidence="9 10" id="KW-0968">Cytoplasmic vesicle</keyword>
<dbReference type="InterPro" id="IPR016460">
    <property type="entry name" value="COPB1"/>
</dbReference>
<evidence type="ECO:0000256" key="8">
    <source>
        <dbReference type="ARBA" id="ARBA00023136"/>
    </source>
</evidence>
<dbReference type="InterPro" id="IPR016024">
    <property type="entry name" value="ARM-type_fold"/>
</dbReference>
<evidence type="ECO:0000313" key="14">
    <source>
        <dbReference type="EMBL" id="KAL1515370.1"/>
    </source>
</evidence>
<gene>
    <name evidence="14" type="ORF">AB1Y20_001999</name>
</gene>
<comment type="function">
    <text evidence="10">The coatomer is a cytosolic protein complex that binds to dilysine motifs and reversibly associates with Golgi non-clathrin-coated vesicles, which further mediate biosynthetic protein transport from the ER, via the Golgi up to the trans Golgi network. Coatomer complex is required for budding from Golgi membranes, and is essential for the retrograde Golgi-to-ER transport of dilysine-tagged proteins.</text>
</comment>
<dbReference type="InterPro" id="IPR011710">
    <property type="entry name" value="Coatomer_bsu_C"/>
</dbReference>
<feature type="domain" description="Clathrin/coatomer adaptor adaptin-like N-terminal" evidence="11">
    <location>
        <begin position="21"/>
        <end position="466"/>
    </location>
</feature>
<keyword evidence="8 10" id="KW-0472">Membrane</keyword>
<dbReference type="InterPro" id="IPR011989">
    <property type="entry name" value="ARM-like"/>
</dbReference>
<evidence type="ECO:0000256" key="6">
    <source>
        <dbReference type="ARBA" id="ARBA00022927"/>
    </source>
</evidence>
<keyword evidence="7 10" id="KW-0333">Golgi apparatus</keyword>
<evidence type="ECO:0000256" key="3">
    <source>
        <dbReference type="ARBA" id="ARBA00022490"/>
    </source>
</evidence>
<dbReference type="InterPro" id="IPR029446">
    <property type="entry name" value="COPB1_appendage_platform_dom"/>
</dbReference>
<comment type="caution">
    <text evidence="14">The sequence shown here is derived from an EMBL/GenBank/DDBJ whole genome shotgun (WGS) entry which is preliminary data.</text>
</comment>
<keyword evidence="3 10" id="KW-0963">Cytoplasm</keyword>
<dbReference type="InterPro" id="IPR002553">
    <property type="entry name" value="Clathrin/coatomer_adapt-like_N"/>
</dbReference>
<evidence type="ECO:0000256" key="5">
    <source>
        <dbReference type="ARBA" id="ARBA00022892"/>
    </source>
</evidence>
<comment type="subcellular location">
    <subcellularLocation>
        <location evidence="10">Cytoplasm</location>
    </subcellularLocation>
    <subcellularLocation>
        <location evidence="1 10">Golgi apparatus membrane</location>
        <topology evidence="1 10">Peripheral membrane protein</topology>
        <orientation evidence="1 10">Cytoplasmic side</orientation>
    </subcellularLocation>
    <subcellularLocation>
        <location evidence="10">Cytoplasmic vesicle</location>
        <location evidence="10">COPI-coated vesicle membrane</location>
        <topology evidence="10">Peripheral membrane protein</topology>
        <orientation evidence="10">Cytoplasmic side</orientation>
    </subcellularLocation>
</comment>
<evidence type="ECO:0000256" key="10">
    <source>
        <dbReference type="PIRNR" id="PIRNR005727"/>
    </source>
</evidence>
<dbReference type="Gene3D" id="1.25.10.10">
    <property type="entry name" value="Leucine-rich Repeat Variant"/>
    <property type="match status" value="1"/>
</dbReference>
<accession>A0AB34JA88</accession>
<keyword evidence="6 10" id="KW-0653">Protein transport</keyword>
<dbReference type="GO" id="GO:0006891">
    <property type="term" value="P:intra-Golgi vesicle-mediated transport"/>
    <property type="evidence" value="ECO:0007669"/>
    <property type="project" value="TreeGrafter"/>
</dbReference>
<keyword evidence="5 10" id="KW-0931">ER-Golgi transport</keyword>
<comment type="subunit">
    <text evidence="10">Oligomeric complex that consists of at least the alpha, beta, beta', gamma, delta, epsilon and zeta subunits.</text>
</comment>
<keyword evidence="2 10" id="KW-0813">Transport</keyword>
<dbReference type="GO" id="GO:0006888">
    <property type="term" value="P:endoplasmic reticulum to Golgi vesicle-mediated transport"/>
    <property type="evidence" value="ECO:0007669"/>
    <property type="project" value="TreeGrafter"/>
</dbReference>
<dbReference type="Pfam" id="PF01602">
    <property type="entry name" value="Adaptin_N"/>
    <property type="match status" value="1"/>
</dbReference>
<dbReference type="GO" id="GO:0030126">
    <property type="term" value="C:COPI vesicle coat"/>
    <property type="evidence" value="ECO:0007669"/>
    <property type="project" value="InterPro"/>
</dbReference>
<dbReference type="PIRSF" id="PIRSF005727">
    <property type="entry name" value="Coatomer_beta_subunit"/>
    <property type="match status" value="1"/>
</dbReference>
<evidence type="ECO:0000256" key="9">
    <source>
        <dbReference type="ARBA" id="ARBA00023329"/>
    </source>
</evidence>
<dbReference type="SUPFAM" id="SSF48371">
    <property type="entry name" value="ARM repeat"/>
    <property type="match status" value="1"/>
</dbReference>
<dbReference type="AlphaFoldDB" id="A0AB34JA88"/>
<feature type="domain" description="Coatomer beta subunit C-terminal" evidence="12">
    <location>
        <begin position="653"/>
        <end position="792"/>
    </location>
</feature>
<evidence type="ECO:0000256" key="2">
    <source>
        <dbReference type="ARBA" id="ARBA00022448"/>
    </source>
</evidence>
<dbReference type="EMBL" id="JBGBPQ010000011">
    <property type="protein sequence ID" value="KAL1515370.1"/>
    <property type="molecule type" value="Genomic_DNA"/>
</dbReference>
<keyword evidence="15" id="KW-1185">Reference proteome</keyword>
<dbReference type="GO" id="GO:0000139">
    <property type="term" value="C:Golgi membrane"/>
    <property type="evidence" value="ECO:0007669"/>
    <property type="project" value="UniProtKB-SubCell"/>
</dbReference>
<evidence type="ECO:0000256" key="7">
    <source>
        <dbReference type="ARBA" id="ARBA00023034"/>
    </source>
</evidence>
<evidence type="ECO:0000256" key="1">
    <source>
        <dbReference type="ARBA" id="ARBA00004255"/>
    </source>
</evidence>
<dbReference type="PANTHER" id="PTHR10635">
    <property type="entry name" value="COATOMER SUBUNIT BETA"/>
    <property type="match status" value="1"/>
</dbReference>
<dbReference type="Pfam" id="PF07718">
    <property type="entry name" value="Coatamer_beta_C"/>
    <property type="match status" value="1"/>
</dbReference>
<dbReference type="Proteomes" id="UP001515480">
    <property type="component" value="Unassembled WGS sequence"/>
</dbReference>
<evidence type="ECO:0000259" key="11">
    <source>
        <dbReference type="Pfam" id="PF01602"/>
    </source>
</evidence>
<dbReference type="GO" id="GO:0005198">
    <property type="term" value="F:structural molecule activity"/>
    <property type="evidence" value="ECO:0007669"/>
    <property type="project" value="InterPro"/>
</dbReference>
<sequence>MDSPNCTLLLFNHDKGTPPNEDEIREELESKEIPKKIEGLKTLISLLMSGESMPKLLMTVIRFCVPCDDHKIKKLLLFYWEVVEKTGSDGKLLPEMILVCNNLRNDLNHPNEYIRGCTLRFLCKLKEAEILEPLIPTIKNNLEHRHSFVRRNAVLTVFAVYKSFEHLLPDAADLIEKVLLTESDPATKRNAFLMLFHCAQDRAAAFLSDNLDQVSSYGDVLQLVVLELIRKVVRANPLDKSKYIRCILTLFNSPSNAVAFECASALVALSSSATAIRAAATSYTGLLSTQSDNNIKLIVLERLQDLKKQHPKVLQEMVMDIMRALSSANLDIRQKTLDITLDLLAPKTIAEVMQVLKKEVQKTQGEDGEKNTEYRAMLINAIRQAAIKFPESASTVVPVLMDFLGDANQGSAVDVVLFVREIVETHPHLRQTIMAKLLSSFPSIGSARVARVALWLVGEYCVEAAEVAAAFAMMHSCLGPVPFTSANSEGVTAAPMPRAEGRPVVLADGSYASQTAHEDGSGLVPGEPMLRGLLVGGDFFLATVVATTLAKLALRTRAHVPPAAANLVAAEVMLLLTGLLQLGKAGQVGQSIDPDSQERIAMYLQVLSDPSPEVAELHLVHCREAFSTMLSERQAAEEAEKPAKNAIEVNRQADDLIVVRQLRGRTAEMTAMDLDDDDDMDLSKATGTTKQEDFSSRLKRVTQLTGLSDAVYAEAYVTVHWYDIMLDVLVVNQTKEPMQNLCLELATVGDLKLCERPQSYVLLPGESKHIKANIKVSSTETGIVFGSIVYDNSGSATPSADRNCVVLNDIHIDIMDYIAPASCSDLTFRAMWAEFEWENKVPVNTDITDVTEFLAHVVKSTNMKCLTPQSALEGQSGFLAANLYAKSIFGEDALVNVSVESHNEGKIFGYIRIRSKTQGIALSLGDKITLKQKKLLNKSAAA</sequence>
<dbReference type="GO" id="GO:0006886">
    <property type="term" value="P:intracellular protein transport"/>
    <property type="evidence" value="ECO:0007669"/>
    <property type="project" value="InterPro"/>
</dbReference>
<reference evidence="14 15" key="1">
    <citation type="journal article" date="2024" name="Science">
        <title>Giant polyketide synthase enzymes in the biosynthesis of giant marine polyether toxins.</title>
        <authorList>
            <person name="Fallon T.R."/>
            <person name="Shende V.V."/>
            <person name="Wierzbicki I.H."/>
            <person name="Pendleton A.L."/>
            <person name="Watervoot N.F."/>
            <person name="Auber R.P."/>
            <person name="Gonzalez D.J."/>
            <person name="Wisecaver J.H."/>
            <person name="Moore B.S."/>
        </authorList>
    </citation>
    <scope>NUCLEOTIDE SEQUENCE [LARGE SCALE GENOMIC DNA]</scope>
    <source>
        <strain evidence="14 15">12B1</strain>
    </source>
</reference>
<evidence type="ECO:0000259" key="12">
    <source>
        <dbReference type="Pfam" id="PF07718"/>
    </source>
</evidence>
<proteinExistence type="predicted"/>
<evidence type="ECO:0000256" key="4">
    <source>
        <dbReference type="ARBA" id="ARBA00022737"/>
    </source>
</evidence>
<name>A0AB34JA88_PRYPA</name>
<evidence type="ECO:0000313" key="15">
    <source>
        <dbReference type="Proteomes" id="UP001515480"/>
    </source>
</evidence>
<dbReference type="PANTHER" id="PTHR10635:SF0">
    <property type="entry name" value="COATOMER SUBUNIT BETA"/>
    <property type="match status" value="1"/>
</dbReference>